<keyword evidence="3" id="KW-1185">Reference proteome</keyword>
<organism evidence="2 3">
    <name type="scientific">Rapidithrix thailandica</name>
    <dbReference type="NCBI Taxonomy" id="413964"/>
    <lineage>
        <taxon>Bacteria</taxon>
        <taxon>Pseudomonadati</taxon>
        <taxon>Bacteroidota</taxon>
        <taxon>Cytophagia</taxon>
        <taxon>Cytophagales</taxon>
        <taxon>Flammeovirgaceae</taxon>
        <taxon>Rapidithrix</taxon>
    </lineage>
</organism>
<feature type="signal peptide" evidence="1">
    <location>
        <begin position="1"/>
        <end position="23"/>
    </location>
</feature>
<reference evidence="2 3" key="1">
    <citation type="submission" date="2024-04" db="EMBL/GenBank/DDBJ databases">
        <title>Novel genus in family Flammeovirgaceae.</title>
        <authorList>
            <person name="Nguyen T.H."/>
            <person name="Vuong T.Q."/>
            <person name="Le H."/>
            <person name="Kim S.-G."/>
        </authorList>
    </citation>
    <scope>NUCLEOTIDE SEQUENCE [LARGE SCALE GENOMIC DNA]</scope>
    <source>
        <strain evidence="2 3">JCM 23209</strain>
    </source>
</reference>
<dbReference type="PANTHER" id="PTHR34387:SF2">
    <property type="entry name" value="SLR1258 PROTEIN"/>
    <property type="match status" value="1"/>
</dbReference>
<dbReference type="PANTHER" id="PTHR34387">
    <property type="entry name" value="SLR1258 PROTEIN"/>
    <property type="match status" value="1"/>
</dbReference>
<dbReference type="AlphaFoldDB" id="A0AAW9SCG9"/>
<dbReference type="GO" id="GO:0006974">
    <property type="term" value="P:DNA damage response"/>
    <property type="evidence" value="ECO:0007669"/>
    <property type="project" value="TreeGrafter"/>
</dbReference>
<dbReference type="Gene3D" id="3.30.110.170">
    <property type="entry name" value="Protein of unknown function (DUF541), domain 1"/>
    <property type="match status" value="1"/>
</dbReference>
<evidence type="ECO:0000313" key="2">
    <source>
        <dbReference type="EMBL" id="MEN7548421.1"/>
    </source>
</evidence>
<dbReference type="Proteomes" id="UP001403385">
    <property type="component" value="Unassembled WGS sequence"/>
</dbReference>
<dbReference type="InterPro" id="IPR052022">
    <property type="entry name" value="26kDa_periplasmic_antigen"/>
</dbReference>
<name>A0AAW9SCG9_9BACT</name>
<evidence type="ECO:0000313" key="3">
    <source>
        <dbReference type="Proteomes" id="UP001403385"/>
    </source>
</evidence>
<evidence type="ECO:0000256" key="1">
    <source>
        <dbReference type="SAM" id="SignalP"/>
    </source>
</evidence>
<proteinExistence type="predicted"/>
<dbReference type="Pfam" id="PF04402">
    <property type="entry name" value="SIMPL"/>
    <property type="match status" value="1"/>
</dbReference>
<feature type="chain" id="PRO_5043645490" evidence="1">
    <location>
        <begin position="24"/>
        <end position="234"/>
    </location>
</feature>
<dbReference type="RefSeq" id="WP_346821200.1">
    <property type="nucleotide sequence ID" value="NZ_JBDKWZ010000005.1"/>
</dbReference>
<sequence length="234" mass="26273">MKRTISVFTLLMLSLLTISSLQAQQLEVRGQGELKAKPDVAVLHMQLKVVDMDFNAVMNNLNKKVNQITKHLVKAGFSKEQLKTSMYQISENTLWRNGTRIDSGYVGTQNLMVEVSTEEAELTKAINTLSESPVDSRISFSFKLSDEKQKTVQAEVIRLAIRDAKSKAELIADESGLKLVMVKDIKYGSSNIHPPVPMRMENFKVSADGAAAQFQVQDFNIQDEILVVWQLQNK</sequence>
<comment type="caution">
    <text evidence="2">The sequence shown here is derived from an EMBL/GenBank/DDBJ whole genome shotgun (WGS) entry which is preliminary data.</text>
</comment>
<dbReference type="EMBL" id="JBDKWZ010000005">
    <property type="protein sequence ID" value="MEN7548421.1"/>
    <property type="molecule type" value="Genomic_DNA"/>
</dbReference>
<protein>
    <submittedName>
        <fullName evidence="2">SIMPL domain-containing protein</fullName>
    </submittedName>
</protein>
<dbReference type="InterPro" id="IPR007497">
    <property type="entry name" value="SIMPL/DUF541"/>
</dbReference>
<dbReference type="Gene3D" id="3.30.70.2970">
    <property type="entry name" value="Protein of unknown function (DUF541), domain 2"/>
    <property type="match status" value="1"/>
</dbReference>
<gene>
    <name evidence="2" type="ORF">AAG747_10910</name>
</gene>
<accession>A0AAW9SCG9</accession>
<keyword evidence="1" id="KW-0732">Signal</keyword>